<dbReference type="SMART" id="SM00354">
    <property type="entry name" value="HTH_LACI"/>
    <property type="match status" value="1"/>
</dbReference>
<comment type="caution">
    <text evidence="6">The sequence shown here is derived from an EMBL/GenBank/DDBJ whole genome shotgun (WGS) entry which is preliminary data.</text>
</comment>
<protein>
    <submittedName>
        <fullName evidence="6">LacI family DNA-binding transcriptional regulator</fullName>
    </submittedName>
</protein>
<dbReference type="Gene3D" id="3.40.50.2300">
    <property type="match status" value="2"/>
</dbReference>
<evidence type="ECO:0000256" key="4">
    <source>
        <dbReference type="SAM" id="MobiDB-lite"/>
    </source>
</evidence>
<dbReference type="Pfam" id="PF13377">
    <property type="entry name" value="Peripla_BP_3"/>
    <property type="match status" value="1"/>
</dbReference>
<keyword evidence="1" id="KW-0805">Transcription regulation</keyword>
<dbReference type="GO" id="GO:0003677">
    <property type="term" value="F:DNA binding"/>
    <property type="evidence" value="ECO:0007669"/>
    <property type="project" value="UniProtKB-KW"/>
</dbReference>
<dbReference type="SUPFAM" id="SSF53822">
    <property type="entry name" value="Periplasmic binding protein-like I"/>
    <property type="match status" value="1"/>
</dbReference>
<dbReference type="InterPro" id="IPR028082">
    <property type="entry name" value="Peripla_BP_I"/>
</dbReference>
<keyword evidence="3" id="KW-0804">Transcription</keyword>
<dbReference type="Gene3D" id="1.10.260.40">
    <property type="entry name" value="lambda repressor-like DNA-binding domains"/>
    <property type="match status" value="1"/>
</dbReference>
<proteinExistence type="predicted"/>
<dbReference type="PANTHER" id="PTHR30146">
    <property type="entry name" value="LACI-RELATED TRANSCRIPTIONAL REPRESSOR"/>
    <property type="match status" value="1"/>
</dbReference>
<feature type="domain" description="HTH lacI-type" evidence="5">
    <location>
        <begin position="59"/>
        <end position="113"/>
    </location>
</feature>
<dbReference type="PANTHER" id="PTHR30146:SF153">
    <property type="entry name" value="LACTOSE OPERON REPRESSOR"/>
    <property type="match status" value="1"/>
</dbReference>
<evidence type="ECO:0000313" key="7">
    <source>
        <dbReference type="Proteomes" id="UP001500731"/>
    </source>
</evidence>
<dbReference type="Pfam" id="PF00356">
    <property type="entry name" value="LacI"/>
    <property type="match status" value="1"/>
</dbReference>
<dbReference type="EMBL" id="BAABGP010000018">
    <property type="protein sequence ID" value="GAA4487716.1"/>
    <property type="molecule type" value="Genomic_DNA"/>
</dbReference>
<dbReference type="CDD" id="cd01574">
    <property type="entry name" value="PBP1_LacI"/>
    <property type="match status" value="1"/>
</dbReference>
<dbReference type="InterPro" id="IPR000843">
    <property type="entry name" value="HTH_LacI"/>
</dbReference>
<keyword evidence="2 6" id="KW-0238">DNA-binding</keyword>
<accession>A0ABP8PL87</accession>
<dbReference type="Proteomes" id="UP001500731">
    <property type="component" value="Unassembled WGS sequence"/>
</dbReference>
<dbReference type="InterPro" id="IPR010982">
    <property type="entry name" value="Lambda_DNA-bd_dom_sf"/>
</dbReference>
<dbReference type="CDD" id="cd01392">
    <property type="entry name" value="HTH_LacI"/>
    <property type="match status" value="1"/>
</dbReference>
<dbReference type="PROSITE" id="PS50932">
    <property type="entry name" value="HTH_LACI_2"/>
    <property type="match status" value="1"/>
</dbReference>
<keyword evidence="7" id="KW-1185">Reference proteome</keyword>
<name>A0ABP8PL87_9MICO</name>
<feature type="region of interest" description="Disordered" evidence="4">
    <location>
        <begin position="37"/>
        <end position="57"/>
    </location>
</feature>
<organism evidence="6 7">
    <name type="scientific">Microbacterium panaciterrae</name>
    <dbReference type="NCBI Taxonomy" id="985759"/>
    <lineage>
        <taxon>Bacteria</taxon>
        <taxon>Bacillati</taxon>
        <taxon>Actinomycetota</taxon>
        <taxon>Actinomycetes</taxon>
        <taxon>Micrococcales</taxon>
        <taxon>Microbacteriaceae</taxon>
        <taxon>Microbacterium</taxon>
    </lineage>
</organism>
<dbReference type="InterPro" id="IPR046335">
    <property type="entry name" value="LacI/GalR-like_sensor"/>
</dbReference>
<reference evidence="7" key="1">
    <citation type="journal article" date="2019" name="Int. J. Syst. Evol. Microbiol.">
        <title>The Global Catalogue of Microorganisms (GCM) 10K type strain sequencing project: providing services to taxonomists for standard genome sequencing and annotation.</title>
        <authorList>
            <consortium name="The Broad Institute Genomics Platform"/>
            <consortium name="The Broad Institute Genome Sequencing Center for Infectious Disease"/>
            <person name="Wu L."/>
            <person name="Ma J."/>
        </authorList>
    </citation>
    <scope>NUCLEOTIDE SEQUENCE [LARGE SCALE GENOMIC DNA]</scope>
    <source>
        <strain evidence="7">JCM 17839</strain>
    </source>
</reference>
<feature type="compositionally biased region" description="Low complexity" evidence="4">
    <location>
        <begin position="37"/>
        <end position="47"/>
    </location>
</feature>
<evidence type="ECO:0000259" key="5">
    <source>
        <dbReference type="PROSITE" id="PS50932"/>
    </source>
</evidence>
<gene>
    <name evidence="6" type="ORF">GCM10023171_25890</name>
</gene>
<sequence length="380" mass="39037">MRAAVTATPATAQGHDGEGAIVTRYDDELRELEAIADGTAGADNGAAPTRRGPKPSGRVSMAVVAAHAGVSGQTVSRVVNDSPRVDPATRARVEAAMAELGYRPHRAARALRTGRSRTIGVVAETLATVGNSALLQAVAEAAEARGYALAVVTLGAAGRIGEAFDRLHDQGVDGAIVLNEASALARDADPAGLALVVVDAPADPRFAVIGTDHAAGARAATAHLLDRGAASVHHLAGPAGSFAAAERERGWREQLAARGLEAPELRRGDWSAASGHAAGRRLAADPSVVAVFAANDQMALGLLRALAEAGRRVPEDVAVLGFDDIADAAEFRPPLSTVRQDFGALGEQAVRLVVDRVEGLDDQTQDPPLLTPVLVVRASS</sequence>
<dbReference type="SUPFAM" id="SSF47413">
    <property type="entry name" value="lambda repressor-like DNA-binding domains"/>
    <property type="match status" value="1"/>
</dbReference>
<evidence type="ECO:0000256" key="1">
    <source>
        <dbReference type="ARBA" id="ARBA00023015"/>
    </source>
</evidence>
<evidence type="ECO:0000256" key="3">
    <source>
        <dbReference type="ARBA" id="ARBA00023163"/>
    </source>
</evidence>
<evidence type="ECO:0000313" key="6">
    <source>
        <dbReference type="EMBL" id="GAA4487716.1"/>
    </source>
</evidence>
<evidence type="ECO:0000256" key="2">
    <source>
        <dbReference type="ARBA" id="ARBA00023125"/>
    </source>
</evidence>